<proteinExistence type="predicted"/>
<evidence type="ECO:0000313" key="3">
    <source>
        <dbReference type="Proteomes" id="UP001152087"/>
    </source>
</evidence>
<comment type="caution">
    <text evidence="2">The sequence shown here is derived from an EMBL/GenBank/DDBJ whole genome shotgun (WGS) entry which is preliminary data.</text>
</comment>
<feature type="compositionally biased region" description="Low complexity" evidence="1">
    <location>
        <begin position="98"/>
        <end position="110"/>
    </location>
</feature>
<organism evidence="2 3">
    <name type="scientific">Fusarium falciforme</name>
    <dbReference type="NCBI Taxonomy" id="195108"/>
    <lineage>
        <taxon>Eukaryota</taxon>
        <taxon>Fungi</taxon>
        <taxon>Dikarya</taxon>
        <taxon>Ascomycota</taxon>
        <taxon>Pezizomycotina</taxon>
        <taxon>Sordariomycetes</taxon>
        <taxon>Hypocreomycetidae</taxon>
        <taxon>Hypocreales</taxon>
        <taxon>Nectriaceae</taxon>
        <taxon>Fusarium</taxon>
        <taxon>Fusarium solani species complex</taxon>
    </lineage>
</organism>
<feature type="compositionally biased region" description="Polar residues" evidence="1">
    <location>
        <begin position="288"/>
        <end position="299"/>
    </location>
</feature>
<sequence>MCEPHLAGEWRDSPSKAPAHKEQLNTSSTTRMAAEQAAIIPTDSASSLTSPISPPSSPPSASCHAFQPTRAQPMDMLASQLRKQSLEQYHSGPNAGFSQPPVAALSPSSLPDDDFVNVQSAIRQRGSVSMDVDVEDASVAATSTTRAEGQDDFIFPSSRAQDSSSIISSMVHASPIAVNPTAYLEARNHGSRTTYGPDFNDYSGSLEVDEGYCEEEDDFSWLESAVSLRSAGIPTGITKRYGLRYRTSAEAASRCSNAIHSLPRMRRRDKRRKRQPRSTEASAAESLGASTSKMVASVQ</sequence>
<evidence type="ECO:0000256" key="1">
    <source>
        <dbReference type="SAM" id="MobiDB-lite"/>
    </source>
</evidence>
<accession>A0A9W8R9Y2</accession>
<evidence type="ECO:0000313" key="2">
    <source>
        <dbReference type="EMBL" id="KAJ4191401.1"/>
    </source>
</evidence>
<feature type="compositionally biased region" description="Basic residues" evidence="1">
    <location>
        <begin position="263"/>
        <end position="276"/>
    </location>
</feature>
<feature type="compositionally biased region" description="Basic and acidic residues" evidence="1">
    <location>
        <begin position="1"/>
        <end position="23"/>
    </location>
</feature>
<protein>
    <submittedName>
        <fullName evidence="2">Uncharacterized protein</fullName>
    </submittedName>
</protein>
<name>A0A9W8R9Y2_9HYPO</name>
<dbReference type="EMBL" id="JAOQAV010000009">
    <property type="protein sequence ID" value="KAJ4191401.1"/>
    <property type="molecule type" value="Genomic_DNA"/>
</dbReference>
<gene>
    <name evidence="2" type="ORF">NW755_004587</name>
</gene>
<dbReference type="Proteomes" id="UP001152087">
    <property type="component" value="Unassembled WGS sequence"/>
</dbReference>
<feature type="region of interest" description="Disordered" evidence="1">
    <location>
        <begin position="256"/>
        <end position="299"/>
    </location>
</feature>
<feature type="region of interest" description="Disordered" evidence="1">
    <location>
        <begin position="1"/>
        <end position="110"/>
    </location>
</feature>
<keyword evidence="3" id="KW-1185">Reference proteome</keyword>
<dbReference type="AlphaFoldDB" id="A0A9W8R9Y2"/>
<reference evidence="2" key="1">
    <citation type="submission" date="2022-09" db="EMBL/GenBank/DDBJ databases">
        <title>Fusarium specimens isolated from Avocado Roots.</title>
        <authorList>
            <person name="Stajich J."/>
            <person name="Roper C."/>
            <person name="Heimlech-Rivalta G."/>
        </authorList>
    </citation>
    <scope>NUCLEOTIDE SEQUENCE</scope>
    <source>
        <strain evidence="2">A02</strain>
    </source>
</reference>